<evidence type="ECO:0000259" key="1">
    <source>
        <dbReference type="Pfam" id="PF13622"/>
    </source>
</evidence>
<feature type="domain" description="Acyl-CoA thioesterase-like C-terminal" evidence="2">
    <location>
        <begin position="141"/>
        <end position="271"/>
    </location>
</feature>
<sequence length="275" mass="29130">MRDISSPEEGATLPTAPDPTAYFVRIGDHRFAPTAHTGGAWSSDEQHFSPLGGLIVHEIERSRAEGPSMLAGRICFDILGRIALDEFEIHVETIRPGRTIELVQATVTIHGRAAVVARTWYLTSLDTGSVAGGSGTPLPAPDTLSPWSMTSVWPGGFIASLDVRTVGEPAPGRTTAWVSTAIDLVDGEPTGPAASFVALVDTANGIAVRQKPTEWMFPNVDLSIHLFRQPAGAWTGLDTSVSFGATGQGLTSTVLHDVHGPVGRAEQILTVRPQP</sequence>
<dbReference type="AlphaFoldDB" id="A0A846Y0L5"/>
<protein>
    <submittedName>
        <fullName evidence="3">Thioesterase family protein</fullName>
    </submittedName>
</protein>
<dbReference type="Proteomes" id="UP000565711">
    <property type="component" value="Unassembled WGS sequence"/>
</dbReference>
<comment type="caution">
    <text evidence="3">The sequence shown here is derived from an EMBL/GenBank/DDBJ whole genome shotgun (WGS) entry which is preliminary data.</text>
</comment>
<organism evidence="3 4">
    <name type="scientific">Nocardia vermiculata</name>
    <dbReference type="NCBI Taxonomy" id="257274"/>
    <lineage>
        <taxon>Bacteria</taxon>
        <taxon>Bacillati</taxon>
        <taxon>Actinomycetota</taxon>
        <taxon>Actinomycetes</taxon>
        <taxon>Mycobacteriales</taxon>
        <taxon>Nocardiaceae</taxon>
        <taxon>Nocardia</taxon>
    </lineage>
</organism>
<dbReference type="EMBL" id="JAAXOP010000015">
    <property type="protein sequence ID" value="NKY53026.1"/>
    <property type="molecule type" value="Genomic_DNA"/>
</dbReference>
<accession>A0A846Y0L5</accession>
<keyword evidence="4" id="KW-1185">Reference proteome</keyword>
<dbReference type="Pfam" id="PF13622">
    <property type="entry name" value="4HBT_3"/>
    <property type="match status" value="1"/>
</dbReference>
<gene>
    <name evidence="3" type="ORF">HGA08_22740</name>
</gene>
<reference evidence="3 4" key="1">
    <citation type="submission" date="2020-04" db="EMBL/GenBank/DDBJ databases">
        <title>MicrobeNet Type strains.</title>
        <authorList>
            <person name="Nicholson A.C."/>
        </authorList>
    </citation>
    <scope>NUCLEOTIDE SEQUENCE [LARGE SCALE GENOMIC DNA]</scope>
    <source>
        <strain evidence="3 4">JCM 12354</strain>
    </source>
</reference>
<dbReference type="InterPro" id="IPR049450">
    <property type="entry name" value="ACOT8-like_C"/>
</dbReference>
<dbReference type="Pfam" id="PF20789">
    <property type="entry name" value="4HBT_3C"/>
    <property type="match status" value="1"/>
</dbReference>
<feature type="domain" description="Acyl-CoA thioesterase-like N-terminal HotDog" evidence="1">
    <location>
        <begin position="40"/>
        <end position="121"/>
    </location>
</feature>
<evidence type="ECO:0000313" key="4">
    <source>
        <dbReference type="Proteomes" id="UP000565711"/>
    </source>
</evidence>
<dbReference type="InterPro" id="IPR049449">
    <property type="entry name" value="TesB_ACOT8-like_N"/>
</dbReference>
<dbReference type="InterPro" id="IPR029069">
    <property type="entry name" value="HotDog_dom_sf"/>
</dbReference>
<proteinExistence type="predicted"/>
<evidence type="ECO:0000313" key="3">
    <source>
        <dbReference type="EMBL" id="NKY53026.1"/>
    </source>
</evidence>
<evidence type="ECO:0000259" key="2">
    <source>
        <dbReference type="Pfam" id="PF20789"/>
    </source>
</evidence>
<dbReference type="Gene3D" id="2.40.160.210">
    <property type="entry name" value="Acyl-CoA thioesterase, double hotdog domain"/>
    <property type="match status" value="1"/>
</dbReference>
<name>A0A846Y0L5_9NOCA</name>
<dbReference type="SUPFAM" id="SSF54637">
    <property type="entry name" value="Thioesterase/thiol ester dehydrase-isomerase"/>
    <property type="match status" value="1"/>
</dbReference>
<dbReference type="InterPro" id="IPR042171">
    <property type="entry name" value="Acyl-CoA_hotdog"/>
</dbReference>